<gene>
    <name evidence="1" type="ORF">GH810_05245</name>
</gene>
<reference evidence="1" key="1">
    <citation type="submission" date="2019-10" db="EMBL/GenBank/DDBJ databases">
        <authorList>
            <person name="Ross D.E."/>
            <person name="Gulliver D."/>
        </authorList>
    </citation>
    <scope>NUCLEOTIDE SEQUENCE</scope>
    <source>
        <strain evidence="1">DER-2019</strain>
    </source>
</reference>
<name>A0A923HUX7_9FIRM</name>
<organism evidence="1 2">
    <name type="scientific">Acetobacterium paludosum</name>
    <dbReference type="NCBI Taxonomy" id="52693"/>
    <lineage>
        <taxon>Bacteria</taxon>
        <taxon>Bacillati</taxon>
        <taxon>Bacillota</taxon>
        <taxon>Clostridia</taxon>
        <taxon>Eubacteriales</taxon>
        <taxon>Eubacteriaceae</taxon>
        <taxon>Acetobacterium</taxon>
    </lineage>
</organism>
<evidence type="ECO:0000313" key="2">
    <source>
        <dbReference type="Proteomes" id="UP000616595"/>
    </source>
</evidence>
<dbReference type="AlphaFoldDB" id="A0A923HUX7"/>
<accession>A0A923HUX7</accession>
<keyword evidence="2" id="KW-1185">Reference proteome</keyword>
<dbReference type="RefSeq" id="WP_170253891.1">
    <property type="nucleotide sequence ID" value="NZ_RXYA01000005.1"/>
</dbReference>
<dbReference type="EMBL" id="WJBD01000004">
    <property type="protein sequence ID" value="MBC3887710.1"/>
    <property type="molecule type" value="Genomic_DNA"/>
</dbReference>
<reference evidence="1" key="2">
    <citation type="submission" date="2020-10" db="EMBL/GenBank/DDBJ databases">
        <title>Comparative genomics of the Acetobacterium genus.</title>
        <authorList>
            <person name="Marshall C."/>
            <person name="May H."/>
            <person name="Norman S."/>
        </authorList>
    </citation>
    <scope>NUCLEOTIDE SEQUENCE</scope>
    <source>
        <strain evidence="1">DER-2019</strain>
    </source>
</reference>
<dbReference type="Proteomes" id="UP000616595">
    <property type="component" value="Unassembled WGS sequence"/>
</dbReference>
<protein>
    <submittedName>
        <fullName evidence="1">Uncharacterized protein</fullName>
    </submittedName>
</protein>
<comment type="caution">
    <text evidence="1">The sequence shown here is derived from an EMBL/GenBank/DDBJ whole genome shotgun (WGS) entry which is preliminary data.</text>
</comment>
<sequence>MVCEISLGGAASAITSSESTEKLVVPILIEHGKSYMGIVKKKVCWKVE</sequence>
<proteinExistence type="predicted"/>
<evidence type="ECO:0000313" key="1">
    <source>
        <dbReference type="EMBL" id="MBC3887710.1"/>
    </source>
</evidence>